<gene>
    <name evidence="2" type="ORF">CH063_08578</name>
</gene>
<keyword evidence="1" id="KW-0732">Signal</keyword>
<evidence type="ECO:0000256" key="1">
    <source>
        <dbReference type="SAM" id="SignalP"/>
    </source>
</evidence>
<evidence type="ECO:0000313" key="2">
    <source>
        <dbReference type="EMBL" id="CCF37176.1"/>
    </source>
</evidence>
<accession>H1VAC3</accession>
<dbReference type="Proteomes" id="UP000007174">
    <property type="component" value="Unassembled WGS sequence"/>
</dbReference>
<proteinExistence type="predicted"/>
<feature type="chain" id="PRO_5003555744" evidence="1">
    <location>
        <begin position="23"/>
        <end position="60"/>
    </location>
</feature>
<reference evidence="3" key="1">
    <citation type="journal article" date="2012" name="Nat. Genet.">
        <title>Lifestyle transitions in plant pathogenic Colletotrichum fungi deciphered by genome and transcriptome analyses.</title>
        <authorList>
            <person name="O'Connell R.J."/>
            <person name="Thon M.R."/>
            <person name="Hacquard S."/>
            <person name="Amyotte S.G."/>
            <person name="Kleemann J."/>
            <person name="Torres M.F."/>
            <person name="Damm U."/>
            <person name="Buiate E.A."/>
            <person name="Epstein L."/>
            <person name="Alkan N."/>
            <person name="Altmueller J."/>
            <person name="Alvarado-Balderrama L."/>
            <person name="Bauser C.A."/>
            <person name="Becker C."/>
            <person name="Birren B.W."/>
            <person name="Chen Z."/>
            <person name="Choi J."/>
            <person name="Crouch J.A."/>
            <person name="Duvick J.P."/>
            <person name="Farman M.A."/>
            <person name="Gan P."/>
            <person name="Heiman D."/>
            <person name="Henrissat B."/>
            <person name="Howard R.J."/>
            <person name="Kabbage M."/>
            <person name="Koch C."/>
            <person name="Kracher B."/>
            <person name="Kubo Y."/>
            <person name="Law A.D."/>
            <person name="Lebrun M.-H."/>
            <person name="Lee Y.-H."/>
            <person name="Miyara I."/>
            <person name="Moore N."/>
            <person name="Neumann U."/>
            <person name="Nordstroem K."/>
            <person name="Panaccione D.G."/>
            <person name="Panstruga R."/>
            <person name="Place M."/>
            <person name="Proctor R.H."/>
            <person name="Prusky D."/>
            <person name="Rech G."/>
            <person name="Reinhardt R."/>
            <person name="Rollins J.A."/>
            <person name="Rounsley S."/>
            <person name="Schardl C.L."/>
            <person name="Schwartz D.C."/>
            <person name="Shenoy N."/>
            <person name="Shirasu K."/>
            <person name="Sikhakolli U.R."/>
            <person name="Stueber K."/>
            <person name="Sukno S.A."/>
            <person name="Sweigard J.A."/>
            <person name="Takano Y."/>
            <person name="Takahara H."/>
            <person name="Trail F."/>
            <person name="van der Does H.C."/>
            <person name="Voll L.M."/>
            <person name="Will I."/>
            <person name="Young S."/>
            <person name="Zeng Q."/>
            <person name="Zhang J."/>
            <person name="Zhou S."/>
            <person name="Dickman M.B."/>
            <person name="Schulze-Lefert P."/>
            <person name="Ver Loren van Themaat E."/>
            <person name="Ma L.-J."/>
            <person name="Vaillancourt L.J."/>
        </authorList>
    </citation>
    <scope>NUCLEOTIDE SEQUENCE [LARGE SCALE GENOMIC DNA]</scope>
    <source>
        <strain evidence="3">IMI 349063</strain>
    </source>
</reference>
<dbReference type="EMBL" id="CACQ02002343">
    <property type="protein sequence ID" value="CCF37176.1"/>
    <property type="molecule type" value="Genomic_DNA"/>
</dbReference>
<evidence type="ECO:0000313" key="3">
    <source>
        <dbReference type="Proteomes" id="UP000007174"/>
    </source>
</evidence>
<organism evidence="2 3">
    <name type="scientific">Colletotrichum higginsianum (strain IMI 349063)</name>
    <name type="common">Crucifer anthracnose fungus</name>
    <dbReference type="NCBI Taxonomy" id="759273"/>
    <lineage>
        <taxon>Eukaryota</taxon>
        <taxon>Fungi</taxon>
        <taxon>Dikarya</taxon>
        <taxon>Ascomycota</taxon>
        <taxon>Pezizomycotina</taxon>
        <taxon>Sordariomycetes</taxon>
        <taxon>Hypocreomycetidae</taxon>
        <taxon>Glomerellales</taxon>
        <taxon>Glomerellaceae</taxon>
        <taxon>Colletotrichum</taxon>
        <taxon>Colletotrichum destructivum species complex</taxon>
    </lineage>
</organism>
<feature type="signal peptide" evidence="1">
    <location>
        <begin position="1"/>
        <end position="22"/>
    </location>
</feature>
<feature type="non-terminal residue" evidence="2">
    <location>
        <position position="1"/>
    </location>
</feature>
<name>H1VAC3_COLHI</name>
<dbReference type="HOGENOM" id="CLU_2948006_0_0_1"/>
<sequence length="60" mass="6582">GARMCVSCSLSSLVSLWPLASADVLSVLTTPSPTERMTEWGHVRGVLHTNRRTSLMAYFT</sequence>
<dbReference type="AlphaFoldDB" id="H1VAC3"/>
<protein>
    <submittedName>
        <fullName evidence="2">Uncharacterized protein</fullName>
    </submittedName>
</protein>